<dbReference type="Gramene" id="PNT77868">
    <property type="protein sequence ID" value="PNT77868"/>
    <property type="gene ID" value="BRADI_1g69823v3"/>
</dbReference>
<dbReference type="EnsemblPlants" id="PNT77868">
    <property type="protein sequence ID" value="PNT77868"/>
    <property type="gene ID" value="BRADI_1g69823v3"/>
</dbReference>
<evidence type="ECO:0000313" key="3">
    <source>
        <dbReference type="Proteomes" id="UP000008810"/>
    </source>
</evidence>
<gene>
    <name evidence="1" type="ORF">BRADI_1g69823v3</name>
</gene>
<keyword evidence="3" id="KW-1185">Reference proteome</keyword>
<name>A0A2K2DUB2_BRADI</name>
<proteinExistence type="predicted"/>
<evidence type="ECO:0000313" key="1">
    <source>
        <dbReference type="EMBL" id="PNT77868.1"/>
    </source>
</evidence>
<dbReference type="InParanoid" id="A0A2K2DUB2"/>
<dbReference type="Proteomes" id="UP000008810">
    <property type="component" value="Chromosome 1"/>
</dbReference>
<organism evidence="1">
    <name type="scientific">Brachypodium distachyon</name>
    <name type="common">Purple false brome</name>
    <name type="synonym">Trachynia distachya</name>
    <dbReference type="NCBI Taxonomy" id="15368"/>
    <lineage>
        <taxon>Eukaryota</taxon>
        <taxon>Viridiplantae</taxon>
        <taxon>Streptophyta</taxon>
        <taxon>Embryophyta</taxon>
        <taxon>Tracheophyta</taxon>
        <taxon>Spermatophyta</taxon>
        <taxon>Magnoliopsida</taxon>
        <taxon>Liliopsida</taxon>
        <taxon>Poales</taxon>
        <taxon>Poaceae</taxon>
        <taxon>BOP clade</taxon>
        <taxon>Pooideae</taxon>
        <taxon>Stipodae</taxon>
        <taxon>Brachypodieae</taxon>
        <taxon>Brachypodium</taxon>
    </lineage>
</organism>
<evidence type="ECO:0000313" key="2">
    <source>
        <dbReference type="EnsemblPlants" id="PNT77868"/>
    </source>
</evidence>
<sequence>MEQKYHVSSARHQNPLDPCSLNRWETNVNKPHTSIWDYGRCYRRCNTRNRWNLAPSD</sequence>
<dbReference type="AlphaFoldDB" id="A0A2K2DUB2"/>
<reference evidence="1" key="2">
    <citation type="submission" date="2017-06" db="EMBL/GenBank/DDBJ databases">
        <title>WGS assembly of Brachypodium distachyon.</title>
        <authorList>
            <consortium name="The International Brachypodium Initiative"/>
            <person name="Lucas S."/>
            <person name="Harmon-Smith M."/>
            <person name="Lail K."/>
            <person name="Tice H."/>
            <person name="Grimwood J."/>
            <person name="Bruce D."/>
            <person name="Barry K."/>
            <person name="Shu S."/>
            <person name="Lindquist E."/>
            <person name="Wang M."/>
            <person name="Pitluck S."/>
            <person name="Vogel J.P."/>
            <person name="Garvin D.F."/>
            <person name="Mockler T.C."/>
            <person name="Schmutz J."/>
            <person name="Rokhsar D."/>
            <person name="Bevan M.W."/>
        </authorList>
    </citation>
    <scope>NUCLEOTIDE SEQUENCE</scope>
    <source>
        <strain evidence="1">Bd21</strain>
    </source>
</reference>
<reference evidence="1 2" key="1">
    <citation type="journal article" date="2010" name="Nature">
        <title>Genome sequencing and analysis of the model grass Brachypodium distachyon.</title>
        <authorList>
            <consortium name="International Brachypodium Initiative"/>
        </authorList>
    </citation>
    <scope>NUCLEOTIDE SEQUENCE [LARGE SCALE GENOMIC DNA]</scope>
    <source>
        <strain evidence="1 2">Bd21</strain>
    </source>
</reference>
<reference evidence="2" key="3">
    <citation type="submission" date="2018-08" db="UniProtKB">
        <authorList>
            <consortium name="EnsemblPlants"/>
        </authorList>
    </citation>
    <scope>IDENTIFICATION</scope>
    <source>
        <strain evidence="2">cv. Bd21</strain>
    </source>
</reference>
<protein>
    <submittedName>
        <fullName evidence="1 2">Uncharacterized protein</fullName>
    </submittedName>
</protein>
<dbReference type="EMBL" id="CM000880">
    <property type="protein sequence ID" value="PNT77868.1"/>
    <property type="molecule type" value="Genomic_DNA"/>
</dbReference>
<accession>A0A2K2DUB2</accession>